<sequence length="248" mass="28649">MHKLKVYSTTSLFLLMFSCIKKENTEKNKSIYKYDSKNISEYIILKNDSIGYPNFGINEFKIIGDSLKVISNNEVKVYSKILSNTEAHKKSTFDSLVISYNNNSQEGNGVHDFDIKINKNGNSIYYDANKKKTYKINLDNTLINWINQSVKNEDKSPNKISFSKNEAPLVSYAIIVYKNKKKHFIYGEDINRDSNIKLLLTIVYYSLSQKEKTLINKKEIFESLELLNNYAKKSKNGVTRIPPPPIKK</sequence>
<protein>
    <recommendedName>
        <fullName evidence="3">Lipoprotein</fullName>
    </recommendedName>
</protein>
<dbReference type="GeneID" id="93133846"/>
<dbReference type="OrthoDB" id="9960132at2"/>
<reference evidence="1 2" key="1">
    <citation type="submission" date="2020-12" db="EMBL/GenBank/DDBJ databases">
        <title>FDA dAtabase for Regulatory Grade micrObial Sequences (FDA-ARGOS): Supporting development and validation of Infectious Disease Dx tests.</title>
        <authorList>
            <person name="Kerrigan L."/>
            <person name="Long C."/>
            <person name="Tallon L."/>
            <person name="Sadzewicz L."/>
            <person name="Zhao X."/>
            <person name="Boylan J."/>
            <person name="Ott S."/>
            <person name="Bowen H."/>
            <person name="Vavikolanu K."/>
            <person name="Mehta A."/>
            <person name="Aluvathingal J."/>
            <person name="Nadendla S."/>
            <person name="Yan Y."/>
            <person name="Sichtig H."/>
        </authorList>
    </citation>
    <scope>NUCLEOTIDE SEQUENCE [LARGE SCALE GENOMIC DNA]</scope>
    <source>
        <strain evidence="1 2">FDAARGOS_1031</strain>
    </source>
</reference>
<evidence type="ECO:0008006" key="3">
    <source>
        <dbReference type="Google" id="ProtNLM"/>
    </source>
</evidence>
<accession>A0A7T7ZZJ8</accession>
<dbReference type="EMBL" id="CP067018">
    <property type="protein sequence ID" value="QQN59575.1"/>
    <property type="molecule type" value="Genomic_DNA"/>
</dbReference>
<organism evidence="1 2">
    <name type="scientific">Elizabethkingia bruuniana</name>
    <dbReference type="NCBI Taxonomy" id="1756149"/>
    <lineage>
        <taxon>Bacteria</taxon>
        <taxon>Pseudomonadati</taxon>
        <taxon>Bacteroidota</taxon>
        <taxon>Flavobacteriia</taxon>
        <taxon>Flavobacteriales</taxon>
        <taxon>Weeksellaceae</taxon>
        <taxon>Elizabethkingia</taxon>
    </lineage>
</organism>
<dbReference type="Proteomes" id="UP000595426">
    <property type="component" value="Chromosome"/>
</dbReference>
<gene>
    <name evidence="1" type="ORF">I6H88_03060</name>
</gene>
<dbReference type="PROSITE" id="PS51257">
    <property type="entry name" value="PROKAR_LIPOPROTEIN"/>
    <property type="match status" value="1"/>
</dbReference>
<proteinExistence type="predicted"/>
<dbReference type="RefSeq" id="WP_131828192.1">
    <property type="nucleotide sequence ID" value="NZ_CBCSDR010000006.1"/>
</dbReference>
<dbReference type="AlphaFoldDB" id="A0A7T7ZZJ8"/>
<name>A0A7T7ZZJ8_9FLAO</name>
<keyword evidence="2" id="KW-1185">Reference proteome</keyword>
<evidence type="ECO:0000313" key="2">
    <source>
        <dbReference type="Proteomes" id="UP000595426"/>
    </source>
</evidence>
<evidence type="ECO:0000313" key="1">
    <source>
        <dbReference type="EMBL" id="QQN59575.1"/>
    </source>
</evidence>